<accession>A0A5E8B480</accession>
<dbReference type="RefSeq" id="XP_031851033.1">
    <property type="nucleotide sequence ID" value="XM_031995142.1"/>
</dbReference>
<protein>
    <recommendedName>
        <fullName evidence="6">Carboxylic ester hydrolase</fullName>
        <ecNumber evidence="6">3.1.1.-</ecNumber>
    </recommendedName>
</protein>
<dbReference type="Proteomes" id="UP000398389">
    <property type="component" value="Unassembled WGS sequence"/>
</dbReference>
<dbReference type="OrthoDB" id="6846267at2759"/>
<dbReference type="InterPro" id="IPR019826">
    <property type="entry name" value="Carboxylesterase_B_AS"/>
</dbReference>
<evidence type="ECO:0000256" key="4">
    <source>
        <dbReference type="ARBA" id="ARBA00022963"/>
    </source>
</evidence>
<dbReference type="InterPro" id="IPR002018">
    <property type="entry name" value="CarbesteraseB"/>
</dbReference>
<organism evidence="8 9">
    <name type="scientific">Magnusiomyces paraingens</name>
    <dbReference type="NCBI Taxonomy" id="2606893"/>
    <lineage>
        <taxon>Eukaryota</taxon>
        <taxon>Fungi</taxon>
        <taxon>Dikarya</taxon>
        <taxon>Ascomycota</taxon>
        <taxon>Saccharomycotina</taxon>
        <taxon>Dipodascomycetes</taxon>
        <taxon>Dipodascales</taxon>
        <taxon>Dipodascaceae</taxon>
        <taxon>Magnusiomyces</taxon>
    </lineage>
</organism>
<comment type="similarity">
    <text evidence="2 6">Belongs to the type-B carboxylesterase/lipase family.</text>
</comment>
<dbReference type="EMBL" id="CABVLU010000001">
    <property type="protein sequence ID" value="VVT44443.1"/>
    <property type="molecule type" value="Genomic_DNA"/>
</dbReference>
<dbReference type="InterPro" id="IPR050309">
    <property type="entry name" value="Type-B_Carboxylest/Lipase"/>
</dbReference>
<evidence type="ECO:0000313" key="9">
    <source>
        <dbReference type="Proteomes" id="UP000398389"/>
    </source>
</evidence>
<evidence type="ECO:0000259" key="7">
    <source>
        <dbReference type="Pfam" id="PF00135"/>
    </source>
</evidence>
<dbReference type="PROSITE" id="PS00122">
    <property type="entry name" value="CARBOXYLESTERASE_B_1"/>
    <property type="match status" value="1"/>
</dbReference>
<dbReference type="GO" id="GO:0016042">
    <property type="term" value="P:lipid catabolic process"/>
    <property type="evidence" value="ECO:0007669"/>
    <property type="project" value="UniProtKB-KW"/>
</dbReference>
<feature type="domain" description="Carboxylesterase type B" evidence="7">
    <location>
        <begin position="25"/>
        <end position="532"/>
    </location>
</feature>
<dbReference type="GeneID" id="43579242"/>
<gene>
    <name evidence="8" type="ORF">SAPINGB_P000418</name>
</gene>
<keyword evidence="9" id="KW-1185">Reference proteome</keyword>
<proteinExistence type="inferred from homology"/>
<keyword evidence="5" id="KW-0443">Lipid metabolism</keyword>
<dbReference type="GO" id="GO:0004806">
    <property type="term" value="F:triacylglycerol lipase activity"/>
    <property type="evidence" value="ECO:0007669"/>
    <property type="project" value="UniProtKB-EC"/>
</dbReference>
<feature type="signal peptide" evidence="6">
    <location>
        <begin position="1"/>
        <end position="17"/>
    </location>
</feature>
<dbReference type="EC" id="3.1.1.-" evidence="6"/>
<dbReference type="Gene3D" id="3.40.50.1820">
    <property type="entry name" value="alpha/beta hydrolase"/>
    <property type="match status" value="1"/>
</dbReference>
<evidence type="ECO:0000256" key="3">
    <source>
        <dbReference type="ARBA" id="ARBA00022801"/>
    </source>
</evidence>
<dbReference type="PANTHER" id="PTHR11559">
    <property type="entry name" value="CARBOXYLESTERASE"/>
    <property type="match status" value="1"/>
</dbReference>
<dbReference type="Pfam" id="PF00135">
    <property type="entry name" value="COesterase"/>
    <property type="match status" value="1"/>
</dbReference>
<evidence type="ECO:0000313" key="8">
    <source>
        <dbReference type="EMBL" id="VVT44443.1"/>
    </source>
</evidence>
<dbReference type="InterPro" id="IPR029058">
    <property type="entry name" value="AB_hydrolase_fold"/>
</dbReference>
<evidence type="ECO:0000256" key="6">
    <source>
        <dbReference type="RuleBase" id="RU361235"/>
    </source>
</evidence>
<keyword evidence="6" id="KW-0732">Signal</keyword>
<evidence type="ECO:0000256" key="2">
    <source>
        <dbReference type="ARBA" id="ARBA00005964"/>
    </source>
</evidence>
<keyword evidence="3 6" id="KW-0378">Hydrolase</keyword>
<dbReference type="SUPFAM" id="SSF53474">
    <property type="entry name" value="alpha/beta-Hydrolases"/>
    <property type="match status" value="1"/>
</dbReference>
<keyword evidence="4" id="KW-0442">Lipid degradation</keyword>
<name>A0A5E8B480_9ASCO</name>
<evidence type="ECO:0000256" key="5">
    <source>
        <dbReference type="ARBA" id="ARBA00023098"/>
    </source>
</evidence>
<reference evidence="8 9" key="1">
    <citation type="submission" date="2019-09" db="EMBL/GenBank/DDBJ databases">
        <authorList>
            <person name="Brejova B."/>
        </authorList>
    </citation>
    <scope>NUCLEOTIDE SEQUENCE [LARGE SCALE GENOMIC DNA]</scope>
</reference>
<evidence type="ECO:0000256" key="1">
    <source>
        <dbReference type="ARBA" id="ARBA00001024"/>
    </source>
</evidence>
<comment type="catalytic activity">
    <reaction evidence="1">
        <text>a triacylglycerol + H2O = a diacylglycerol + a fatty acid + H(+)</text>
        <dbReference type="Rhea" id="RHEA:12044"/>
        <dbReference type="ChEBI" id="CHEBI:15377"/>
        <dbReference type="ChEBI" id="CHEBI:15378"/>
        <dbReference type="ChEBI" id="CHEBI:17855"/>
        <dbReference type="ChEBI" id="CHEBI:18035"/>
        <dbReference type="ChEBI" id="CHEBI:28868"/>
        <dbReference type="EC" id="3.1.1.3"/>
    </reaction>
</comment>
<dbReference type="AlphaFoldDB" id="A0A5E8B480"/>
<sequence length="558" mass="60409">MLLKSILLVFFVSSVIADINYPTVTVNGNQDIRGAYLANGTVESFRGIPFGQPPIGELSFRRPVAFNGSYAGFNATDFGYDCPAPDILSSNSGLSSAVMQYSGYLAPELKLGLAKILISGAKGDDCLNLNVFRPANTTAKDKLPVLVWIYGGAFIFGGSSSYKGEVYVGESLQMQMPMIYVSINYRLGPWGFLGGREAAEDGNTNAGLLDQRLALEWVQDHIGEFGGDPQRVTIAGESAGAMSCAHQMVMNDGDHTYKGSPLFSSVIMQSGGVLPVNNVSSSWPQKAFDTVINGVGCDGADDKIACLRTKNTTEVTKASSGVSMVDAFLGFSPHPDGDVISSNTFELFRKGKFAKVPYITGNQEDEGTLFTSLFSNYTSEAQVIGLFQSFFPDASADEVAALVAYYPENPAAGSPFRTALLNAQTPQYKRISAFLCDLLFQSPRRLMLENTPSDVPVYSYLSSTGFGTPYLGTFHAVDLVWQYTLDFGPSKVYKRYWISFAHSGTPNNGTGLPYWPEYRQAENDRNLLGINVATLGLVEDSFREDGIGLLKNSTSLQV</sequence>
<feature type="chain" id="PRO_5023126210" description="Carboxylic ester hydrolase" evidence="6">
    <location>
        <begin position="18"/>
        <end position="558"/>
    </location>
</feature>